<dbReference type="EMBL" id="LK996017">
    <property type="protein sequence ID" value="CDX02205.1"/>
    <property type="molecule type" value="Genomic_DNA"/>
</dbReference>
<evidence type="ECO:0000313" key="3">
    <source>
        <dbReference type="EMBL" id="KTE92675.1"/>
    </source>
</evidence>
<reference evidence="3 4" key="2">
    <citation type="submission" date="2015-12" db="EMBL/GenBank/DDBJ databases">
        <title>Draft Genome Sequence of Desulfitobacterium hafniense Strain DH, a Sulfate-reducing Bacterium Isolated from Paddy Soils.</title>
        <authorList>
            <person name="Bao P."/>
            <person name="Zhang X."/>
            <person name="Li G."/>
        </authorList>
    </citation>
    <scope>NUCLEOTIDE SEQUENCE [LARGE SCALE GENOMIC DNA]</scope>
    <source>
        <strain evidence="3 4">DH</strain>
    </source>
</reference>
<reference evidence="2" key="1">
    <citation type="submission" date="2014-07" db="EMBL/GenBank/DDBJ databases">
        <authorList>
            <person name="Hornung V.Bastian."/>
        </authorList>
    </citation>
    <scope>NUCLEOTIDE SEQUENCE</scope>
    <source>
        <strain evidence="2">PCE-S</strain>
    </source>
</reference>
<dbReference type="InterPro" id="IPR024185">
    <property type="entry name" value="FTHF_cligase-like_sf"/>
</dbReference>
<sequence>MSERQAFIANIAKKLGRPTPTSVEPIKLKFPLYRLDSQEERIDKFMKMYEAMGGKAVQASAAKEAAQALREWFGESPQWLNPNSIVVWNELPTMARACLEELGWPARSYADLPAPERNAIMDKMELGITGADFGIAQSGSLVLKSSAKRGRAVSLVPIRHLAFIPASFLRDSLDQVLDELMGTDIPAAIEIISGPSRTSDIEMDLSIGVHGPVEVYCILMMD</sequence>
<dbReference type="PANTHER" id="PTHR43682:SF1">
    <property type="entry name" value="LACTATE UTILIZATION PROTEIN C"/>
    <property type="match status" value="1"/>
</dbReference>
<dbReference type="InterPro" id="IPR037171">
    <property type="entry name" value="NagB/RpiA_transferase-like"/>
</dbReference>
<dbReference type="Gene3D" id="3.40.50.10420">
    <property type="entry name" value="NagB/RpiA/CoA transferase-like"/>
    <property type="match status" value="1"/>
</dbReference>
<dbReference type="PANTHER" id="PTHR43682">
    <property type="entry name" value="LACTATE UTILIZATION PROTEIN C"/>
    <property type="match status" value="1"/>
</dbReference>
<dbReference type="AlphaFoldDB" id="A0A098B1I0"/>
<gene>
    <name evidence="3" type="ORF">AT727_18385</name>
    <name evidence="2" type="ORF">DPCES_2318</name>
</gene>
<dbReference type="PATRIC" id="fig|49338.4.peg.2494"/>
<evidence type="ECO:0000313" key="2">
    <source>
        <dbReference type="EMBL" id="CDX02205.1"/>
    </source>
</evidence>
<name>A0A098B1I0_DESHA</name>
<protein>
    <submittedName>
        <fullName evidence="2">Lactate utilization protein B/C</fullName>
    </submittedName>
    <submittedName>
        <fullName evidence="3">Lactate utilization protein C</fullName>
    </submittedName>
</protein>
<accession>A0A098B1I0</accession>
<dbReference type="InterPro" id="IPR003741">
    <property type="entry name" value="LUD_dom"/>
</dbReference>
<dbReference type="RefSeq" id="WP_005812760.1">
    <property type="nucleotide sequence ID" value="NZ_CABKQQ010000042.1"/>
</dbReference>
<dbReference type="EMBL" id="LOCK01000012">
    <property type="protein sequence ID" value="KTE92675.1"/>
    <property type="molecule type" value="Genomic_DNA"/>
</dbReference>
<evidence type="ECO:0000313" key="4">
    <source>
        <dbReference type="Proteomes" id="UP000054623"/>
    </source>
</evidence>
<organism evidence="2">
    <name type="scientific">Desulfitobacterium hafniense</name>
    <name type="common">Desulfitobacterium frappieri</name>
    <dbReference type="NCBI Taxonomy" id="49338"/>
    <lineage>
        <taxon>Bacteria</taxon>
        <taxon>Bacillati</taxon>
        <taxon>Bacillota</taxon>
        <taxon>Clostridia</taxon>
        <taxon>Eubacteriales</taxon>
        <taxon>Desulfitobacteriaceae</taxon>
        <taxon>Desulfitobacterium</taxon>
    </lineage>
</organism>
<dbReference type="SUPFAM" id="SSF100950">
    <property type="entry name" value="NagB/RpiA/CoA transferase-like"/>
    <property type="match status" value="1"/>
</dbReference>
<dbReference type="Proteomes" id="UP000054623">
    <property type="component" value="Unassembled WGS sequence"/>
</dbReference>
<proteinExistence type="predicted"/>
<evidence type="ECO:0000259" key="1">
    <source>
        <dbReference type="Pfam" id="PF02589"/>
    </source>
</evidence>
<feature type="domain" description="LUD" evidence="1">
    <location>
        <begin position="42"/>
        <end position="220"/>
    </location>
</feature>
<dbReference type="OrthoDB" id="9794157at2"/>
<dbReference type="Pfam" id="PF02589">
    <property type="entry name" value="LUD_dom"/>
    <property type="match status" value="1"/>
</dbReference>